<protein>
    <submittedName>
        <fullName evidence="3">DUF4389 domain-containing protein</fullName>
    </submittedName>
</protein>
<evidence type="ECO:0000256" key="1">
    <source>
        <dbReference type="SAM" id="MobiDB-lite"/>
    </source>
</evidence>
<name>A0ABR7Z3M2_9PSED</name>
<evidence type="ECO:0000313" key="4">
    <source>
        <dbReference type="Proteomes" id="UP000805841"/>
    </source>
</evidence>
<dbReference type="Proteomes" id="UP000805841">
    <property type="component" value="Unassembled WGS sequence"/>
</dbReference>
<accession>A0ABR7Z3M2</accession>
<feature type="transmembrane region" description="Helical" evidence="2">
    <location>
        <begin position="20"/>
        <end position="47"/>
    </location>
</feature>
<keyword evidence="2" id="KW-1133">Transmembrane helix</keyword>
<feature type="compositionally biased region" description="Pro residues" evidence="1">
    <location>
        <begin position="89"/>
        <end position="105"/>
    </location>
</feature>
<proteinExistence type="predicted"/>
<reference evidence="3 4" key="1">
    <citation type="journal article" date="2020" name="Insects">
        <title>Bacteria Belonging to Pseudomonas typographi sp. nov. from the Bark Beetle Ips typographus Have Genomic Potential to Aid in the Host Ecology.</title>
        <authorList>
            <person name="Peral-Aranega E."/>
            <person name="Saati-Santamaria Z."/>
            <person name="Kolarik M."/>
            <person name="Rivas R."/>
            <person name="Garcia-Fraile P."/>
        </authorList>
    </citation>
    <scope>NUCLEOTIDE SEQUENCE [LARGE SCALE GENOMIC DNA]</scope>
    <source>
        <strain evidence="3 4">CA3A</strain>
    </source>
</reference>
<gene>
    <name evidence="3" type="ORF">HAQ05_15360</name>
</gene>
<evidence type="ECO:0000313" key="3">
    <source>
        <dbReference type="EMBL" id="MBD1600073.1"/>
    </source>
</evidence>
<organism evidence="3 4">
    <name type="scientific">Pseudomonas typographi</name>
    <dbReference type="NCBI Taxonomy" id="2715964"/>
    <lineage>
        <taxon>Bacteria</taxon>
        <taxon>Pseudomonadati</taxon>
        <taxon>Pseudomonadota</taxon>
        <taxon>Gammaproteobacteria</taxon>
        <taxon>Pseudomonadales</taxon>
        <taxon>Pseudomonadaceae</taxon>
        <taxon>Pseudomonas</taxon>
    </lineage>
</organism>
<feature type="region of interest" description="Disordered" evidence="1">
    <location>
        <begin position="80"/>
        <end position="115"/>
    </location>
</feature>
<feature type="compositionally biased region" description="Low complexity" evidence="1">
    <location>
        <begin position="106"/>
        <end position="115"/>
    </location>
</feature>
<dbReference type="RefSeq" id="WP_190422084.1">
    <property type="nucleotide sequence ID" value="NZ_JAAOCA010000018.1"/>
</dbReference>
<dbReference type="Pfam" id="PF14333">
    <property type="entry name" value="DUF4389"/>
    <property type="match status" value="1"/>
</dbReference>
<dbReference type="EMBL" id="JAAOCA010000018">
    <property type="protein sequence ID" value="MBD1600073.1"/>
    <property type="molecule type" value="Genomic_DNA"/>
</dbReference>
<dbReference type="InterPro" id="IPR025498">
    <property type="entry name" value="DUF4389"/>
</dbReference>
<keyword evidence="2" id="KW-0812">Transmembrane</keyword>
<keyword evidence="4" id="KW-1185">Reference proteome</keyword>
<keyword evidence="2" id="KW-0472">Membrane</keyword>
<evidence type="ECO:0000256" key="2">
    <source>
        <dbReference type="SAM" id="Phobius"/>
    </source>
</evidence>
<comment type="caution">
    <text evidence="3">The sequence shown here is derived from an EMBL/GenBank/DDBJ whole genome shotgun (WGS) entry which is preliminary data.</text>
</comment>
<sequence length="115" mass="12672">MADPRATGERETILLRVFWMLLYLLVWQAAQMLLGVLVAVQLVYRLIYGAPNGRMMSAGDSLSQFLAQIGRFGAFHTEQKPWPFADWPAPRPPEGAPPHRPPPAAQPAAGEAPKP</sequence>